<protein>
    <submittedName>
        <fullName evidence="3">Uncharacterized protein</fullName>
    </submittedName>
</protein>
<feature type="region of interest" description="Disordered" evidence="1">
    <location>
        <begin position="30"/>
        <end position="171"/>
    </location>
</feature>
<sequence>MSSLARRGLRATAAVAGIAVAGVGLASPVFAAPAPADPERPTTDETAQAPENRSTPQVVGEAPSGPQLPDLPQLFTIRDTGVHTADRGAPQLPTADALPTDRLPSPGETVNLGETQESRNTDVKVRTATPEQGESAPQQRDGAMQQLDAASMFDDLPGKVMGATANNDVRS</sequence>
<evidence type="ECO:0000313" key="3">
    <source>
        <dbReference type="EMBL" id="GAA0931096.1"/>
    </source>
</evidence>
<evidence type="ECO:0000313" key="4">
    <source>
        <dbReference type="Proteomes" id="UP001499967"/>
    </source>
</evidence>
<dbReference type="RefSeq" id="WP_343940898.1">
    <property type="nucleotide sequence ID" value="NZ_BAAAHP010000053.1"/>
</dbReference>
<dbReference type="InterPro" id="IPR006311">
    <property type="entry name" value="TAT_signal"/>
</dbReference>
<dbReference type="EMBL" id="BAAAHP010000053">
    <property type="protein sequence ID" value="GAA0931096.1"/>
    <property type="molecule type" value="Genomic_DNA"/>
</dbReference>
<evidence type="ECO:0000256" key="2">
    <source>
        <dbReference type="SAM" id="SignalP"/>
    </source>
</evidence>
<feature type="compositionally biased region" description="Polar residues" evidence="1">
    <location>
        <begin position="129"/>
        <end position="138"/>
    </location>
</feature>
<feature type="compositionally biased region" description="Basic and acidic residues" evidence="1">
    <location>
        <begin position="116"/>
        <end position="125"/>
    </location>
</feature>
<feature type="compositionally biased region" description="Polar residues" evidence="1">
    <location>
        <begin position="44"/>
        <end position="57"/>
    </location>
</feature>
<feature type="chain" id="PRO_5045828873" evidence="2">
    <location>
        <begin position="32"/>
        <end position="171"/>
    </location>
</feature>
<organism evidence="3 4">
    <name type="scientific">Pseudonocardia zijingensis</name>
    <dbReference type="NCBI Taxonomy" id="153376"/>
    <lineage>
        <taxon>Bacteria</taxon>
        <taxon>Bacillati</taxon>
        <taxon>Actinomycetota</taxon>
        <taxon>Actinomycetes</taxon>
        <taxon>Pseudonocardiales</taxon>
        <taxon>Pseudonocardiaceae</taxon>
        <taxon>Pseudonocardia</taxon>
    </lineage>
</organism>
<evidence type="ECO:0000256" key="1">
    <source>
        <dbReference type="SAM" id="MobiDB-lite"/>
    </source>
</evidence>
<dbReference type="Proteomes" id="UP001499967">
    <property type="component" value="Unassembled WGS sequence"/>
</dbReference>
<feature type="signal peptide" evidence="2">
    <location>
        <begin position="1"/>
        <end position="31"/>
    </location>
</feature>
<dbReference type="PROSITE" id="PS51318">
    <property type="entry name" value="TAT"/>
    <property type="match status" value="1"/>
</dbReference>
<accession>A0ABP4A3G6</accession>
<comment type="caution">
    <text evidence="3">The sequence shown here is derived from an EMBL/GenBank/DDBJ whole genome shotgun (WGS) entry which is preliminary data.</text>
</comment>
<keyword evidence="4" id="KW-1185">Reference proteome</keyword>
<keyword evidence="2" id="KW-0732">Signal</keyword>
<gene>
    <name evidence="3" type="ORF">GCM10009559_18950</name>
</gene>
<proteinExistence type="predicted"/>
<name>A0ABP4A3G6_9PSEU</name>
<reference evidence="4" key="1">
    <citation type="journal article" date="2019" name="Int. J. Syst. Evol. Microbiol.">
        <title>The Global Catalogue of Microorganisms (GCM) 10K type strain sequencing project: providing services to taxonomists for standard genome sequencing and annotation.</title>
        <authorList>
            <consortium name="The Broad Institute Genomics Platform"/>
            <consortium name="The Broad Institute Genome Sequencing Center for Infectious Disease"/>
            <person name="Wu L."/>
            <person name="Ma J."/>
        </authorList>
    </citation>
    <scope>NUCLEOTIDE SEQUENCE [LARGE SCALE GENOMIC DNA]</scope>
    <source>
        <strain evidence="4">JCM 11117</strain>
    </source>
</reference>